<sequence length="92" mass="9737">MSPFVIAAANAQVPVTIRSGIAVWSTGLKDLTPVIFKVGEPKPSIFAPIEINIWPRSTISGSRAALSIMVTPFARTDAVNKFSVAPTLGKSK</sequence>
<protein>
    <submittedName>
        <fullName evidence="1">Unannotated protein</fullName>
    </submittedName>
</protein>
<dbReference type="AlphaFoldDB" id="A0A6J6H907"/>
<proteinExistence type="predicted"/>
<gene>
    <name evidence="1" type="ORF">UFOPK1811_01359</name>
</gene>
<reference evidence="1" key="1">
    <citation type="submission" date="2020-05" db="EMBL/GenBank/DDBJ databases">
        <authorList>
            <person name="Chiriac C."/>
            <person name="Salcher M."/>
            <person name="Ghai R."/>
            <person name="Kavagutti S V."/>
        </authorList>
    </citation>
    <scope>NUCLEOTIDE SEQUENCE</scope>
</reference>
<organism evidence="1">
    <name type="scientific">freshwater metagenome</name>
    <dbReference type="NCBI Taxonomy" id="449393"/>
    <lineage>
        <taxon>unclassified sequences</taxon>
        <taxon>metagenomes</taxon>
        <taxon>ecological metagenomes</taxon>
    </lineage>
</organism>
<evidence type="ECO:0000313" key="1">
    <source>
        <dbReference type="EMBL" id="CAB4610061.1"/>
    </source>
</evidence>
<dbReference type="EMBL" id="CAEZUJ010000104">
    <property type="protein sequence ID" value="CAB4610061.1"/>
    <property type="molecule type" value="Genomic_DNA"/>
</dbReference>
<accession>A0A6J6H907</accession>
<name>A0A6J6H907_9ZZZZ</name>